<reference evidence="2" key="2">
    <citation type="journal article" date="2023" name="BMC Genomics">
        <title>Pest status, molecular evolution, and epigenetic factors derived from the genome assembly of Frankliniella fusca, a thysanopteran phytovirus vector.</title>
        <authorList>
            <person name="Catto M.A."/>
            <person name="Labadie P.E."/>
            <person name="Jacobson A.L."/>
            <person name="Kennedy G.G."/>
            <person name="Srinivasan R."/>
            <person name="Hunt B.G."/>
        </authorList>
    </citation>
    <scope>NUCLEOTIDE SEQUENCE</scope>
    <source>
        <strain evidence="2">PL_HMW_Pooled</strain>
    </source>
</reference>
<evidence type="ECO:0000259" key="1">
    <source>
        <dbReference type="Pfam" id="PF14291"/>
    </source>
</evidence>
<dbReference type="Proteomes" id="UP001219518">
    <property type="component" value="Unassembled WGS sequence"/>
</dbReference>
<evidence type="ECO:0000313" key="2">
    <source>
        <dbReference type="EMBL" id="KAK3916903.1"/>
    </source>
</evidence>
<comment type="caution">
    <text evidence="2">The sequence shown here is derived from an EMBL/GenBank/DDBJ whole genome shotgun (WGS) entry which is preliminary data.</text>
</comment>
<dbReference type="PANTHER" id="PTHR37162:SF1">
    <property type="entry name" value="BED-TYPE DOMAIN-CONTAINING PROTEIN"/>
    <property type="match status" value="1"/>
</dbReference>
<dbReference type="SUPFAM" id="SSF53098">
    <property type="entry name" value="Ribonuclease H-like"/>
    <property type="match status" value="1"/>
</dbReference>
<feature type="domain" description="DUF4371" evidence="1">
    <location>
        <begin position="111"/>
        <end position="228"/>
    </location>
</feature>
<keyword evidence="3" id="KW-1185">Reference proteome</keyword>
<dbReference type="PANTHER" id="PTHR37162">
    <property type="entry name" value="HAT FAMILY DIMERISATION DOMAINCONTAINING PROTEIN-RELATED"/>
    <property type="match status" value="1"/>
</dbReference>
<protein>
    <submittedName>
        <fullName evidence="2">Zinc finger MYM-type protein 1</fullName>
    </submittedName>
</protein>
<sequence length="474" mass="53298">MTAWLEESNEEDKAKGLGEAYCNLCHAHLRAHKKDLERHASRDKHVSRMQFLDRSQQRALDQLGVVAVVTDEAKRTDIRLAMFIAMHCSIKSVDHLGELLRTIGQIQKNSLANIRLHRTKCSKLISAVIAPAFLADLVADVGDSKYCIIADEATDCSTSKFMGLCIQYHSKTKKKMITDFLGLVQVVRITGVILADALKEYLAKIGLKMSNMRALGTDGANNMCGEHNSFYSHLKQEVPNLQLFKCVCHSVDKSAEYAHRAIPGSINFVLRESHNWFAHSTVRQEEYNAICKTLNGKEPGKVPKECDTRWLSWMPGVEYIVSHWTELRAFFTARAARADPKKEKTIIELAGHYKNPATQLYFLFLKSVLLDVNRVKMEFQQTNADITKLYSDLRILIFSLAGRFLKETAIPVVDQEGVVRMQEINALRQALNDKNMLLPLDRASFGASFALAASTSGLTPHELQPVRNACGQYV</sequence>
<dbReference type="EMBL" id="JAHWGI010000635">
    <property type="protein sequence ID" value="KAK3916903.1"/>
    <property type="molecule type" value="Genomic_DNA"/>
</dbReference>
<reference evidence="2" key="1">
    <citation type="submission" date="2021-07" db="EMBL/GenBank/DDBJ databases">
        <authorList>
            <person name="Catto M.A."/>
            <person name="Jacobson A."/>
            <person name="Kennedy G."/>
            <person name="Labadie P."/>
            <person name="Hunt B.G."/>
            <person name="Srinivasan R."/>
        </authorList>
    </citation>
    <scope>NUCLEOTIDE SEQUENCE</scope>
    <source>
        <strain evidence="2">PL_HMW_Pooled</strain>
        <tissue evidence="2">Head</tissue>
    </source>
</reference>
<dbReference type="Pfam" id="PF14291">
    <property type="entry name" value="DUF4371"/>
    <property type="match status" value="1"/>
</dbReference>
<evidence type="ECO:0000313" key="3">
    <source>
        <dbReference type="Proteomes" id="UP001219518"/>
    </source>
</evidence>
<name>A0AAE1H8Z3_9NEOP</name>
<accession>A0AAE1H8Z3</accession>
<dbReference type="InterPro" id="IPR025398">
    <property type="entry name" value="DUF4371"/>
</dbReference>
<dbReference type="AlphaFoldDB" id="A0AAE1H8Z3"/>
<dbReference type="InterPro" id="IPR012337">
    <property type="entry name" value="RNaseH-like_sf"/>
</dbReference>
<organism evidence="2 3">
    <name type="scientific">Frankliniella fusca</name>
    <dbReference type="NCBI Taxonomy" id="407009"/>
    <lineage>
        <taxon>Eukaryota</taxon>
        <taxon>Metazoa</taxon>
        <taxon>Ecdysozoa</taxon>
        <taxon>Arthropoda</taxon>
        <taxon>Hexapoda</taxon>
        <taxon>Insecta</taxon>
        <taxon>Pterygota</taxon>
        <taxon>Neoptera</taxon>
        <taxon>Paraneoptera</taxon>
        <taxon>Thysanoptera</taxon>
        <taxon>Terebrantia</taxon>
        <taxon>Thripoidea</taxon>
        <taxon>Thripidae</taxon>
        <taxon>Frankliniella</taxon>
    </lineage>
</organism>
<gene>
    <name evidence="2" type="ORF">KUF71_006461</name>
</gene>
<proteinExistence type="predicted"/>